<evidence type="ECO:0000313" key="3">
    <source>
        <dbReference type="Proteomes" id="UP001139263"/>
    </source>
</evidence>
<dbReference type="Proteomes" id="UP001139263">
    <property type="component" value="Unassembled WGS sequence"/>
</dbReference>
<accession>A0A9X1V747</accession>
<dbReference type="RefSeq" id="WP_241711635.1">
    <property type="nucleotide sequence ID" value="NZ_JALBUF010000001.1"/>
</dbReference>
<proteinExistence type="predicted"/>
<organism evidence="2 3">
    <name type="scientific">Sulfoacidibacillus ferrooxidans</name>
    <dbReference type="NCBI Taxonomy" id="2005001"/>
    <lineage>
        <taxon>Bacteria</taxon>
        <taxon>Bacillati</taxon>
        <taxon>Bacillota</taxon>
        <taxon>Bacilli</taxon>
        <taxon>Bacillales</taxon>
        <taxon>Alicyclobacillaceae</taxon>
        <taxon>Sulfoacidibacillus</taxon>
    </lineage>
</organism>
<feature type="compositionally biased region" description="Basic and acidic residues" evidence="1">
    <location>
        <begin position="19"/>
        <end position="40"/>
    </location>
</feature>
<dbReference type="EMBL" id="JALBUF010000001">
    <property type="protein sequence ID" value="MCI0182015.1"/>
    <property type="molecule type" value="Genomic_DNA"/>
</dbReference>
<dbReference type="AlphaFoldDB" id="A0A9X1V747"/>
<evidence type="ECO:0000256" key="1">
    <source>
        <dbReference type="SAM" id="MobiDB-lite"/>
    </source>
</evidence>
<feature type="compositionally biased region" description="Basic and acidic residues" evidence="1">
    <location>
        <begin position="79"/>
        <end position="90"/>
    </location>
</feature>
<keyword evidence="3" id="KW-1185">Reference proteome</keyword>
<sequence length="292" mass="33292">MFHSKKKEQNIAQTSMGHSENDKQGTSDSDHSPKQERAIEEGDSSTGKRRVVFGRAREQAGVASEIVEPTSQSSSQDSRSLKKQIDDAAKEVTASGEDIELPQKEHVQPLRKSVFALRAHLHAKTDVQTEEEQQVEQAIVDEIVIPAVAEDALFVVDSPLSKEMGVPPIQRTLIHPIEEEVHRMVEQLKRQASYSEAEPEDEPYNPYEHEPDEELLFLLASKVEEFHWLEYRQVTITDLWYYFCNMGKKRPQSLHDLVNAVMCLQPQAYMNFSLKSTYRAQSLDQMDLEGLI</sequence>
<dbReference type="InterPro" id="IPR025716">
    <property type="entry name" value="Post-transcriptional_regulator"/>
</dbReference>
<reference evidence="2" key="1">
    <citation type="submission" date="2022-03" db="EMBL/GenBank/DDBJ databases">
        <title>Draft Genome Sequence of Firmicute Strain S0AB, a Heterotrophic Iron/Sulfur-Oxidizing Extreme Acidophile.</title>
        <authorList>
            <person name="Vergara E."/>
            <person name="Pakostova E."/>
            <person name="Johnson D.B."/>
            <person name="Holmes D.S."/>
        </authorList>
    </citation>
    <scope>NUCLEOTIDE SEQUENCE</scope>
    <source>
        <strain evidence="2">S0AB</strain>
    </source>
</reference>
<dbReference type="Pfam" id="PF13797">
    <property type="entry name" value="Post_transc_reg"/>
    <property type="match status" value="1"/>
</dbReference>
<comment type="caution">
    <text evidence="2">The sequence shown here is derived from an EMBL/GenBank/DDBJ whole genome shotgun (WGS) entry which is preliminary data.</text>
</comment>
<gene>
    <name evidence="2" type="ORF">MM817_00266</name>
</gene>
<protein>
    <submittedName>
        <fullName evidence="2">Uncharacterized protein</fullName>
    </submittedName>
</protein>
<name>A0A9X1V747_9BACL</name>
<feature type="region of interest" description="Disordered" evidence="1">
    <location>
        <begin position="1"/>
        <end position="99"/>
    </location>
</feature>
<evidence type="ECO:0000313" key="2">
    <source>
        <dbReference type="EMBL" id="MCI0182015.1"/>
    </source>
</evidence>